<name>A0A966DWP6_9SPHI</name>
<dbReference type="RefSeq" id="WP_166587520.1">
    <property type="nucleotide sequence ID" value="NZ_WWEO01000044.1"/>
</dbReference>
<dbReference type="Proteomes" id="UP000638732">
    <property type="component" value="Unassembled WGS sequence"/>
</dbReference>
<comment type="caution">
    <text evidence="1">The sequence shown here is derived from an EMBL/GenBank/DDBJ whole genome shotgun (WGS) entry which is preliminary data.</text>
</comment>
<accession>A0A966DWP6</accession>
<protein>
    <submittedName>
        <fullName evidence="1">Uncharacterized protein</fullName>
    </submittedName>
</protein>
<proteinExistence type="predicted"/>
<reference evidence="1" key="1">
    <citation type="submission" date="2020-01" db="EMBL/GenBank/DDBJ databases">
        <authorList>
            <person name="Seo Y.L."/>
        </authorList>
    </citation>
    <scope>NUCLEOTIDE SEQUENCE</scope>
    <source>
        <strain evidence="1">R11</strain>
    </source>
</reference>
<dbReference type="EMBL" id="WWEO01000044">
    <property type="protein sequence ID" value="NCD71574.1"/>
    <property type="molecule type" value="Genomic_DNA"/>
</dbReference>
<evidence type="ECO:0000313" key="2">
    <source>
        <dbReference type="Proteomes" id="UP000638732"/>
    </source>
</evidence>
<dbReference type="AlphaFoldDB" id="A0A966DWP6"/>
<reference evidence="1" key="2">
    <citation type="submission" date="2020-10" db="EMBL/GenBank/DDBJ databases">
        <title>Mucilaginibacter sp. nov., isolated from soil.</title>
        <authorList>
            <person name="Jeon C.O."/>
        </authorList>
    </citation>
    <scope>NUCLEOTIDE SEQUENCE</scope>
    <source>
        <strain evidence="1">R11</strain>
    </source>
</reference>
<evidence type="ECO:0000313" key="1">
    <source>
        <dbReference type="EMBL" id="NCD71574.1"/>
    </source>
</evidence>
<sequence length="222" mass="26468">MKKLGFFEPKVNEITLNTNSTFDFWCRPNVSCFTWQEYKGIWKKCKDTILFYDNYEVVENDLRVTYEKNSERKYHIHLFTDKKSELKNKEIKIQYIYDYNSHLENVENILHLDENNDLEISFQDISSIDKLAAIRIEYLLNKEQKRFGYLTQNKIVNIKNGDLPNIIRVELVENPKKEIVYRTIKGLVQNDSLVIVSTAKSKITLPDYHSEIMFEKSYTLDK</sequence>
<gene>
    <name evidence="1" type="ORF">GSY63_19570</name>
</gene>
<keyword evidence="2" id="KW-1185">Reference proteome</keyword>
<organism evidence="1 2">
    <name type="scientific">Mucilaginibacter agri</name>
    <dbReference type="NCBI Taxonomy" id="2695265"/>
    <lineage>
        <taxon>Bacteria</taxon>
        <taxon>Pseudomonadati</taxon>
        <taxon>Bacteroidota</taxon>
        <taxon>Sphingobacteriia</taxon>
        <taxon>Sphingobacteriales</taxon>
        <taxon>Sphingobacteriaceae</taxon>
        <taxon>Mucilaginibacter</taxon>
    </lineage>
</organism>